<dbReference type="GO" id="GO:0006260">
    <property type="term" value="P:DNA replication"/>
    <property type="evidence" value="ECO:0007669"/>
    <property type="project" value="UniProtKB-KW"/>
</dbReference>
<geneLocation type="plasmid" evidence="4 5">
    <name>p3AB5075</name>
</geneLocation>
<feature type="region of interest" description="Disordered" evidence="3">
    <location>
        <begin position="1"/>
        <end position="23"/>
    </location>
</feature>
<name>A0A0D5YP75_ACIBA</name>
<dbReference type="PATRIC" id="fig|470.1345.peg.3951"/>
<dbReference type="InterPro" id="IPR000989">
    <property type="entry name" value="Rep"/>
</dbReference>
<proteinExistence type="inferred from homology"/>
<dbReference type="RefSeq" id="WP_000271233.1">
    <property type="nucleotide sequence ID" value="NZ_CAUZIA010000075.1"/>
</dbReference>
<dbReference type="EMBL" id="CP008709">
    <property type="protein sequence ID" value="AKA33693.1"/>
    <property type="molecule type" value="Genomic_DNA"/>
</dbReference>
<reference evidence="5" key="2">
    <citation type="submission" date="2015-03" db="EMBL/GenBank/DDBJ databases">
        <authorList>
            <person name="Gallagher L.A."/>
            <person name="Hayden H.S."/>
            <person name="Weiss E.J."/>
            <person name="Hager K.R."/>
            <person name="Ramage E."/>
            <person name="Radey M.R."/>
            <person name="Bydalek R."/>
            <person name="Manoil C."/>
            <person name="Miller S.I."/>
            <person name="Brittnacher M.J."/>
        </authorList>
    </citation>
    <scope>NUCLEOTIDE SEQUENCE [LARGE SCALE GENOMIC DNA]</scope>
    <source>
        <strain evidence="5">AB5075-UW</strain>
        <plasmid evidence="5">p3AB5075</plasmid>
    </source>
</reference>
<feature type="compositionally biased region" description="Polar residues" evidence="3">
    <location>
        <begin position="1"/>
        <end position="11"/>
    </location>
</feature>
<evidence type="ECO:0000313" key="5">
    <source>
        <dbReference type="Proteomes" id="UP000032746"/>
    </source>
</evidence>
<evidence type="ECO:0000256" key="2">
    <source>
        <dbReference type="ARBA" id="ARBA00022705"/>
    </source>
</evidence>
<dbReference type="Pfam" id="PF01446">
    <property type="entry name" value="Rep_1"/>
    <property type="match status" value="1"/>
</dbReference>
<comment type="similarity">
    <text evidence="1">Belongs to the Gram-positive plasmids replication protein type 1 family.</text>
</comment>
<organism evidence="4 5">
    <name type="scientific">Acinetobacter baumannii</name>
    <dbReference type="NCBI Taxonomy" id="470"/>
    <lineage>
        <taxon>Bacteria</taxon>
        <taxon>Pseudomonadati</taxon>
        <taxon>Pseudomonadota</taxon>
        <taxon>Gammaproteobacteria</taxon>
        <taxon>Moraxellales</taxon>
        <taxon>Moraxellaceae</taxon>
        <taxon>Acinetobacter</taxon>
        <taxon>Acinetobacter calcoaceticus/baumannii complex</taxon>
    </lineage>
</organism>
<evidence type="ECO:0000313" key="4">
    <source>
        <dbReference type="EMBL" id="AKA33693.1"/>
    </source>
</evidence>
<keyword evidence="2" id="KW-0235">DNA replication</keyword>
<reference evidence="4 5" key="1">
    <citation type="journal article" date="2015" name="J. Bacteriol.">
        <title>Resources for Genetic and Genomic Analysis of Emerging Pathogen Acinetobacter baumannii.</title>
        <authorList>
            <person name="Gallagher L.A."/>
            <person name="Ramage E."/>
            <person name="Weiss E.J."/>
            <person name="Radey M."/>
            <person name="Hayden H.S."/>
            <person name="Held K.G."/>
            <person name="Huse H.K."/>
            <person name="Zurawski D.V."/>
            <person name="Brittnacher M.J."/>
            <person name="Manoil C."/>
        </authorList>
    </citation>
    <scope>NUCLEOTIDE SEQUENCE [LARGE SCALE GENOMIC DNA]</scope>
    <source>
        <strain evidence="4 5">AB5075-UW</strain>
        <plasmid evidence="4 5">p3AB5075</plasmid>
    </source>
</reference>
<dbReference type="AlphaFoldDB" id="A0A0D5YP75"/>
<evidence type="ECO:0000256" key="3">
    <source>
        <dbReference type="SAM" id="MobiDB-lite"/>
    </source>
</evidence>
<sequence length="393" mass="45117">MYANTQNTQATAERGVPRTHIAPSVDGGSLGIYTDNSANRTTQGFQPIREKFKLLHFARKLLPKERTAHCFYNRITKEEGVSVFLNKLRNKANYGNVMRCANPWACPVCSAIISEGRKDEVKTAMDWWKAQGGDVLLLTLTAPHYSTTDIKSLKPAMLKARKYMLKGVRATKDLFKHYAIEHYISVFEVTHGKNGFHPHFHILLFTKYHVHNPRGSVMRMQFFEQWKKACEKAGLDQPSYEHGLDLRNGQKAASYVSKWGLEHEMTKGHIKKGKTDSKTPFDLLRDYAEGDENAGKLFRIYFDAFKGTRQLNWSKGLKKLSSKGQEEKTDQELVDETDNVAELMFKLSIELWNPIRKHGRQGELLIKVQEDHTLKKAMEYVKECLGYDGQLRE</sequence>
<evidence type="ECO:0000256" key="1">
    <source>
        <dbReference type="ARBA" id="ARBA00008909"/>
    </source>
</evidence>
<dbReference type="GO" id="GO:0003677">
    <property type="term" value="F:DNA binding"/>
    <property type="evidence" value="ECO:0007669"/>
    <property type="project" value="InterPro"/>
</dbReference>
<gene>
    <name evidence="4" type="ORF">ABUW_6001</name>
</gene>
<accession>A0A0D5YP75</accession>
<keyword evidence="4" id="KW-0614">Plasmid</keyword>
<dbReference type="Proteomes" id="UP000032746">
    <property type="component" value="Plasmid p3AB5075"/>
</dbReference>
<protein>
    <submittedName>
        <fullName evidence="4">Replication protein</fullName>
    </submittedName>
</protein>